<dbReference type="AlphaFoldDB" id="A0A494WMN4"/>
<dbReference type="EC" id="1.21.4.2" evidence="1"/>
<dbReference type="KEGG" id="csci:HDCHBGLK_02277"/>
<dbReference type="GO" id="GO:0030699">
    <property type="term" value="F:glycine reductase activity"/>
    <property type="evidence" value="ECO:0007669"/>
    <property type="project" value="UniProtKB-EC"/>
</dbReference>
<keyword evidence="1" id="KW-0560">Oxidoreductase</keyword>
<sequence length="441" mass="48517">MKKMSKTLTRQYFDIKDARFADKTSLENGVLSISKEELKAEVQSLMKAVKSVDFEIVKPGENTRIIHLLDTLQPMIKIEGEGQQYSGYFSDPHMVGEGTTNLLKGFAVMESAALPWDESSASSGLLYPRDAIIDMQGPIADVTPFSKTINLVIVYELEEGKSSIEYDTDIRNIGIKISTYLAAVTKDMEPDSKEDFSIDEVNPDLPNVVFVWNSQNQGPYSNTFIYGHPIDNLVPTLFHPNELMDGCVVSGNYVWPAFKVPTYLYVNSPILLELYKEHGKTINFRGVIFGRSHNPSNWHKTRCAQIAVKIAQYLDADGLIMAWEGGGNAAVDGMLTIQCAEKHGIKASTITFEFGGVDGTEGILLVDDVPEADAVISGGSIEKPFTIPDVDRVVGGDVLRLNKESGGFFPPSDKALKFEQTTHLYTGGNQAGASTLFAEQY</sequence>
<name>A0A494WMN4_CLOS5</name>
<keyword evidence="2" id="KW-1185">Reference proteome</keyword>
<protein>
    <submittedName>
        <fullName evidence="1">Glycine reductase complex component B subunits alpha and beta</fullName>
        <ecNumber evidence="1">1.21.4.2</ecNumber>
    </submittedName>
</protein>
<proteinExistence type="predicted"/>
<gene>
    <name evidence="1" type="primary">grdE_1</name>
    <name evidence="1" type="ORF">HDCHBGLK_02277</name>
</gene>
<dbReference type="RefSeq" id="WP_039909706.1">
    <property type="nucleotide sequence ID" value="NZ_CP036170.1"/>
</dbReference>
<accession>A0A494WMN4</accession>
<organism evidence="1 2">
    <name type="scientific">Clostridium scindens (strain ATCC 35704 / DSM 5676 / VPI 13733 / 19)</name>
    <dbReference type="NCBI Taxonomy" id="411468"/>
    <lineage>
        <taxon>Bacteria</taxon>
        <taxon>Bacillati</taxon>
        <taxon>Bacillota</taxon>
        <taxon>Clostridia</taxon>
        <taxon>Lachnospirales</taxon>
        <taxon>Lachnospiraceae</taxon>
    </lineage>
</organism>
<dbReference type="Proteomes" id="UP000289664">
    <property type="component" value="Chromosome"/>
</dbReference>
<dbReference type="Pfam" id="PF09338">
    <property type="entry name" value="Gly_reductase"/>
    <property type="match status" value="1"/>
</dbReference>
<dbReference type="EMBL" id="CP036170">
    <property type="protein sequence ID" value="QBF74869.1"/>
    <property type="molecule type" value="Genomic_DNA"/>
</dbReference>
<reference evidence="1 2" key="1">
    <citation type="journal article" date="2019" name="Appl. Environ. Microbiol.">
        <title>Clostridium scindens ATCC 35704: integration of nutritional requirements, the complete genome sequence, and global transcriptional responses to bile acids.</title>
        <authorList>
            <person name="Devendran S."/>
            <person name="Shrestha R."/>
            <person name="Alves J.M.P."/>
            <person name="Wolf P.G."/>
            <person name="Ly L."/>
            <person name="Hernandez A.G."/>
            <person name="Mendez-Garcia C."/>
            <person name="Inboden A."/>
            <person name="Wiley J."/>
            <person name="Paul O."/>
            <person name="Allen A."/>
            <person name="Springer E."/>
            <person name="Wright C.L."/>
            <person name="Fields C.J."/>
            <person name="Daniel S.L."/>
            <person name="Ridlon J.M."/>
        </authorList>
    </citation>
    <scope>NUCLEOTIDE SEQUENCE [LARGE SCALE GENOMIC DNA]</scope>
    <source>
        <strain evidence="1 2">ATCC 35704</strain>
    </source>
</reference>
<evidence type="ECO:0000313" key="2">
    <source>
        <dbReference type="Proteomes" id="UP000289664"/>
    </source>
</evidence>
<dbReference type="InterPro" id="IPR015417">
    <property type="entry name" value="Gly_reductase_pB_sua/b"/>
</dbReference>
<evidence type="ECO:0000313" key="1">
    <source>
        <dbReference type="EMBL" id="QBF74869.1"/>
    </source>
</evidence>
<dbReference type="GeneID" id="62696480"/>
<dbReference type="OrthoDB" id="5808629at2"/>